<accession>A0A2X2XM18</accession>
<dbReference type="EMBL" id="FNEG01000001">
    <property type="protein sequence ID" value="SDI35079.1"/>
    <property type="molecule type" value="Genomic_DNA"/>
</dbReference>
<proteinExistence type="predicted"/>
<feature type="transmembrane region" description="Helical" evidence="1">
    <location>
        <begin position="162"/>
        <end position="178"/>
    </location>
</feature>
<keyword evidence="1" id="KW-0812">Transmembrane</keyword>
<feature type="transmembrane region" description="Helical" evidence="1">
    <location>
        <begin position="119"/>
        <end position="142"/>
    </location>
</feature>
<evidence type="ECO:0000313" key="3">
    <source>
        <dbReference type="EMBL" id="SQB26789.1"/>
    </source>
</evidence>
<evidence type="ECO:0000313" key="5">
    <source>
        <dbReference type="Proteomes" id="UP000251670"/>
    </source>
</evidence>
<evidence type="ECO:0000313" key="2">
    <source>
        <dbReference type="EMBL" id="SDI35079.1"/>
    </source>
</evidence>
<evidence type="ECO:0000313" key="4">
    <source>
        <dbReference type="Proteomes" id="UP000199426"/>
    </source>
</evidence>
<feature type="transmembrane region" description="Helical" evidence="1">
    <location>
        <begin position="76"/>
        <end position="98"/>
    </location>
</feature>
<organism evidence="3 5">
    <name type="scientific">Chryseobacterium jejuense</name>
    <dbReference type="NCBI Taxonomy" id="445960"/>
    <lineage>
        <taxon>Bacteria</taxon>
        <taxon>Pseudomonadati</taxon>
        <taxon>Bacteroidota</taxon>
        <taxon>Flavobacteriia</taxon>
        <taxon>Flavobacteriales</taxon>
        <taxon>Weeksellaceae</taxon>
        <taxon>Chryseobacterium group</taxon>
        <taxon>Chryseobacterium</taxon>
    </lineage>
</organism>
<gene>
    <name evidence="3" type="ORF">NCTC13492_00467</name>
    <name evidence="2" type="ORF">SAMN05421542_0929</name>
</gene>
<name>A0A2X2XM18_CHRJE</name>
<keyword evidence="1" id="KW-1133">Transmembrane helix</keyword>
<keyword evidence="4" id="KW-1185">Reference proteome</keyword>
<dbReference type="STRING" id="445960.SAMN05421542_0929"/>
<dbReference type="Proteomes" id="UP000251670">
    <property type="component" value="Unassembled WGS sequence"/>
</dbReference>
<sequence>MHDTCLNCSQPIATKYCGNCGQKTSTHRYSLKHFIEHDFIHGVWHVDKGVLFTIKELFTRPGNSVREYILGKRVNYFSFVTLLLLTATISTLLSHYSGMDYSVLVSDNAKAMMNSLQELMMSYFKIYLLITIPFMAIFSYLWFKKAGFNYSEHLVLNSYKTAADMIALVVLTFIILFFKNSAIVMNIYTMAYMTFSLVYGVWFYFQFFSQAGYSKTSLFFRSLMIPVSFMILQTIVGLVWGIVALILKS</sequence>
<dbReference type="OrthoDB" id="7446256at2"/>
<feature type="transmembrane region" description="Helical" evidence="1">
    <location>
        <begin position="225"/>
        <end position="247"/>
    </location>
</feature>
<keyword evidence="1" id="KW-0472">Membrane</keyword>
<dbReference type="AlphaFoldDB" id="A0A2X2XM18"/>
<dbReference type="Proteomes" id="UP000199426">
    <property type="component" value="Unassembled WGS sequence"/>
</dbReference>
<evidence type="ECO:0000256" key="1">
    <source>
        <dbReference type="SAM" id="Phobius"/>
    </source>
</evidence>
<dbReference type="InterPro" id="IPR022134">
    <property type="entry name" value="DUF3667"/>
</dbReference>
<reference evidence="2 4" key="1">
    <citation type="submission" date="2016-10" db="EMBL/GenBank/DDBJ databases">
        <authorList>
            <person name="Varghese N."/>
            <person name="Submissions S."/>
        </authorList>
    </citation>
    <scope>NUCLEOTIDE SEQUENCE [LARGE SCALE GENOMIC DNA]</scope>
    <source>
        <strain evidence="2 4">DSM 19299</strain>
    </source>
</reference>
<protein>
    <submittedName>
        <fullName evidence="3">Protein of uncharacterized function (DUF3667)</fullName>
    </submittedName>
</protein>
<dbReference type="RefSeq" id="WP_089733992.1">
    <property type="nucleotide sequence ID" value="NZ_FNEG01000001.1"/>
</dbReference>
<feature type="transmembrane region" description="Helical" evidence="1">
    <location>
        <begin position="185"/>
        <end position="205"/>
    </location>
</feature>
<dbReference type="EMBL" id="UAWB01000002">
    <property type="protein sequence ID" value="SQB26789.1"/>
    <property type="molecule type" value="Genomic_DNA"/>
</dbReference>
<reference evidence="3 5" key="2">
    <citation type="submission" date="2018-06" db="EMBL/GenBank/DDBJ databases">
        <authorList>
            <consortium name="Pathogen Informatics"/>
            <person name="Doyle S."/>
        </authorList>
    </citation>
    <scope>NUCLEOTIDE SEQUENCE [LARGE SCALE GENOMIC DNA]</scope>
    <source>
        <strain evidence="3 5">NCTC13492</strain>
    </source>
</reference>
<dbReference type="Pfam" id="PF12412">
    <property type="entry name" value="DUF3667"/>
    <property type="match status" value="1"/>
</dbReference>